<dbReference type="CDD" id="cd07034">
    <property type="entry name" value="TPP_PYR_PFOR_IOR-alpha_like"/>
    <property type="match status" value="1"/>
</dbReference>
<protein>
    <recommendedName>
        <fullName evidence="3">2-oxoacid oxidoreductase (ferredoxin)</fullName>
        <ecNumber evidence="3">1.2.7.11</ecNumber>
    </recommendedName>
</protein>
<dbReference type="PANTHER" id="PTHR32154">
    <property type="entry name" value="PYRUVATE-FLAVODOXIN OXIDOREDUCTASE-RELATED"/>
    <property type="match status" value="1"/>
</dbReference>
<dbReference type="Gene3D" id="3.40.50.970">
    <property type="match status" value="1"/>
</dbReference>
<evidence type="ECO:0000256" key="4">
    <source>
        <dbReference type="ARBA" id="ARBA00023002"/>
    </source>
</evidence>
<comment type="subunit">
    <text evidence="1">Heterotetramer of one alpha, one beta, one delta and one gamma chain.</text>
</comment>
<proteinExistence type="predicted"/>
<name>A0A977KB55_9CREN</name>
<dbReference type="SUPFAM" id="SSF52922">
    <property type="entry name" value="TK C-terminal domain-like"/>
    <property type="match status" value="1"/>
</dbReference>
<feature type="domain" description="Pyruvate flavodoxin/ferredoxin oxidoreductase pyrimidine binding" evidence="6">
    <location>
        <begin position="20"/>
        <end position="244"/>
    </location>
</feature>
<dbReference type="InterPro" id="IPR009014">
    <property type="entry name" value="Transketo_C/PFOR_II"/>
</dbReference>
<dbReference type="FunFam" id="3.40.50.970:FF:000012">
    <property type="entry name" value="Pyruvate:ferredoxin (Flavodoxin) oxidoreductase"/>
    <property type="match status" value="1"/>
</dbReference>
<feature type="domain" description="Pyruvate:ferredoxin oxidoreductase core" evidence="7">
    <location>
        <begin position="266"/>
        <end position="372"/>
    </location>
</feature>
<dbReference type="SUPFAM" id="SSF52518">
    <property type="entry name" value="Thiamin diphosphate-binding fold (THDP-binding)"/>
    <property type="match status" value="1"/>
</dbReference>
<dbReference type="Proteomes" id="UP001063698">
    <property type="component" value="Chromosome"/>
</dbReference>
<dbReference type="FunFam" id="3.40.50.920:FF:000010">
    <property type="entry name" value="Pyruvate ferredoxin oxidoreductase, alpha subunit"/>
    <property type="match status" value="1"/>
</dbReference>
<dbReference type="InterPro" id="IPR050722">
    <property type="entry name" value="Pyruvate:ferred/Flavod_OxRd"/>
</dbReference>
<dbReference type="InterPro" id="IPR029061">
    <property type="entry name" value="THDP-binding"/>
</dbReference>
<keyword evidence="9" id="KW-1185">Reference proteome</keyword>
<evidence type="ECO:0000256" key="3">
    <source>
        <dbReference type="ARBA" id="ARBA00012691"/>
    </source>
</evidence>
<gene>
    <name evidence="8" type="ORF">IPA_03985</name>
</gene>
<dbReference type="GO" id="GO:0018491">
    <property type="term" value="F:2-oxobutyrate synthase activity"/>
    <property type="evidence" value="ECO:0007669"/>
    <property type="project" value="UniProtKB-ARBA"/>
</dbReference>
<dbReference type="InterPro" id="IPR033412">
    <property type="entry name" value="PFOR_II"/>
</dbReference>
<dbReference type="InterPro" id="IPR002880">
    <property type="entry name" value="Pyrv_Fd/Flavodoxin_OxRdtase_N"/>
</dbReference>
<dbReference type="Pfam" id="PF01855">
    <property type="entry name" value="POR_N"/>
    <property type="match status" value="1"/>
</dbReference>
<evidence type="ECO:0000256" key="5">
    <source>
        <dbReference type="ARBA" id="ARBA00048893"/>
    </source>
</evidence>
<dbReference type="KEGG" id="ipc:IPA_03985"/>
<evidence type="ECO:0000259" key="6">
    <source>
        <dbReference type="Pfam" id="PF01855"/>
    </source>
</evidence>
<evidence type="ECO:0000256" key="1">
    <source>
        <dbReference type="ARBA" id="ARBA00011595"/>
    </source>
</evidence>
<evidence type="ECO:0000313" key="9">
    <source>
        <dbReference type="Proteomes" id="UP001063698"/>
    </source>
</evidence>
<dbReference type="Pfam" id="PF17147">
    <property type="entry name" value="PFOR_II"/>
    <property type="match status" value="1"/>
</dbReference>
<dbReference type="GO" id="GO:0006979">
    <property type="term" value="P:response to oxidative stress"/>
    <property type="evidence" value="ECO:0007669"/>
    <property type="project" value="TreeGrafter"/>
</dbReference>
<organism evidence="8 9">
    <name type="scientific">Ignicoccus pacificus DSM 13166</name>
    <dbReference type="NCBI Taxonomy" id="940294"/>
    <lineage>
        <taxon>Archaea</taxon>
        <taxon>Thermoproteota</taxon>
        <taxon>Thermoprotei</taxon>
        <taxon>Desulfurococcales</taxon>
        <taxon>Desulfurococcaceae</taxon>
        <taxon>Ignicoccus</taxon>
    </lineage>
</organism>
<sequence length="399" mass="43493">MITMVKMVRKALTTNYAVAHAAKDSDVDVIAAYPITPSTPAAEKLAEYVANGELDAEYVHVESEHSAASALVGASAVGARAFTVTASQGLIYMSEVLYIASGLRLPIVLGVASRALSAPLSIWGDMHDIAPLRDAGLIIYFVSSAQEAYDSVIQAFKVAEDPRVHLPAIVDYDGFIMSHVTEPVDVIDREDVLKYIPKKVTWNTLNPKQPISIGTVGDPDYYYEFKYQQQVAMENAVKVAEEADKEFEKMFGRGYGLIEEYRMDDAEVAMIAYGAHAGTARVAVDKAREEGIKVGLIKLRLWRPFPTEHLMKALENVSVVGVLDRAMALGAPRQGPVVKDVISMYASDPSKAPKVASYALAIGQRDVKIEDLVAVAKQLDEFAKGKEIPNKTICIGLRE</sequence>
<keyword evidence="8" id="KW-0670">Pyruvate</keyword>
<dbReference type="AlphaFoldDB" id="A0A977KB55"/>
<comment type="catalytic activity">
    <reaction evidence="5">
        <text>a 2-oxocarboxylate + 2 oxidized [2Fe-2S]-[ferredoxin] + CoA = an acyl-CoA + 2 reduced [2Fe-2S]-[ferredoxin] + CO2 + H(+)</text>
        <dbReference type="Rhea" id="RHEA:42316"/>
        <dbReference type="Rhea" id="RHEA-COMP:10000"/>
        <dbReference type="Rhea" id="RHEA-COMP:10001"/>
        <dbReference type="ChEBI" id="CHEBI:15378"/>
        <dbReference type="ChEBI" id="CHEBI:16526"/>
        <dbReference type="ChEBI" id="CHEBI:33737"/>
        <dbReference type="ChEBI" id="CHEBI:33738"/>
        <dbReference type="ChEBI" id="CHEBI:35179"/>
        <dbReference type="ChEBI" id="CHEBI:57287"/>
        <dbReference type="ChEBI" id="CHEBI:58342"/>
        <dbReference type="EC" id="1.2.7.11"/>
    </reaction>
</comment>
<keyword evidence="4" id="KW-0560">Oxidoreductase</keyword>
<evidence type="ECO:0000259" key="7">
    <source>
        <dbReference type="Pfam" id="PF17147"/>
    </source>
</evidence>
<evidence type="ECO:0000313" key="8">
    <source>
        <dbReference type="EMBL" id="UXD21410.1"/>
    </source>
</evidence>
<accession>A0A977KB55</accession>
<dbReference type="PANTHER" id="PTHR32154:SF30">
    <property type="entry name" value="2-OXOACID OXIDOREDUCTASE (FERREDOXIN)"/>
    <property type="match status" value="1"/>
</dbReference>
<evidence type="ECO:0000256" key="2">
    <source>
        <dbReference type="ARBA" id="ARBA00011631"/>
    </source>
</evidence>
<comment type="subunit">
    <text evidence="2">Heterodimer composed of an alpha and a beta subunit.</text>
</comment>
<dbReference type="EMBL" id="CP006868">
    <property type="protein sequence ID" value="UXD21410.1"/>
    <property type="molecule type" value="Genomic_DNA"/>
</dbReference>
<reference evidence="8" key="1">
    <citation type="submission" date="2013-11" db="EMBL/GenBank/DDBJ databases">
        <title>Comparative genomics of Ignicoccus.</title>
        <authorList>
            <person name="Podar M."/>
        </authorList>
    </citation>
    <scope>NUCLEOTIDE SEQUENCE</scope>
    <source>
        <strain evidence="8">DSM 13166</strain>
    </source>
</reference>
<dbReference type="Gene3D" id="3.40.50.920">
    <property type="match status" value="1"/>
</dbReference>
<dbReference type="GO" id="GO:0019164">
    <property type="term" value="F:pyruvate synthase activity"/>
    <property type="evidence" value="ECO:0007669"/>
    <property type="project" value="UniProtKB-ARBA"/>
</dbReference>
<dbReference type="EC" id="1.2.7.11" evidence="3"/>